<evidence type="ECO:0000313" key="6">
    <source>
        <dbReference type="Proteomes" id="UP000245375"/>
    </source>
</evidence>
<name>A0A2U2X537_9FLAO</name>
<evidence type="ECO:0000256" key="3">
    <source>
        <dbReference type="ARBA" id="ARBA00022737"/>
    </source>
</evidence>
<dbReference type="GO" id="GO:0016746">
    <property type="term" value="F:acyltransferase activity"/>
    <property type="evidence" value="ECO:0007669"/>
    <property type="project" value="UniProtKB-KW"/>
</dbReference>
<dbReference type="OrthoDB" id="9814490at2"/>
<dbReference type="InterPro" id="IPR011004">
    <property type="entry name" value="Trimer_LpxA-like_sf"/>
</dbReference>
<dbReference type="InterPro" id="IPR001451">
    <property type="entry name" value="Hexapep"/>
</dbReference>
<proteinExistence type="inferred from homology"/>
<reference evidence="5 6" key="1">
    <citation type="submission" date="2018-05" db="EMBL/GenBank/DDBJ databases">
        <title>Algibacter marinivivus sp. nov., isolated from sample around a algae.</title>
        <authorList>
            <person name="Zhong X."/>
        </authorList>
    </citation>
    <scope>NUCLEOTIDE SEQUENCE [LARGE SCALE GENOMIC DNA]</scope>
    <source>
        <strain evidence="5 6">ZY111</strain>
    </source>
</reference>
<keyword evidence="4" id="KW-0012">Acyltransferase</keyword>
<organism evidence="5 6">
    <name type="scientific">Algibacter marinivivus</name>
    <dbReference type="NCBI Taxonomy" id="2100723"/>
    <lineage>
        <taxon>Bacteria</taxon>
        <taxon>Pseudomonadati</taxon>
        <taxon>Bacteroidota</taxon>
        <taxon>Flavobacteriia</taxon>
        <taxon>Flavobacteriales</taxon>
        <taxon>Flavobacteriaceae</taxon>
        <taxon>Algibacter</taxon>
    </lineage>
</organism>
<dbReference type="EMBL" id="QFRI01000002">
    <property type="protein sequence ID" value="PWH82899.1"/>
    <property type="molecule type" value="Genomic_DNA"/>
</dbReference>
<comment type="similarity">
    <text evidence="1">Belongs to the transferase hexapeptide repeat family.</text>
</comment>
<comment type="caution">
    <text evidence="5">The sequence shown here is derived from an EMBL/GenBank/DDBJ whole genome shotgun (WGS) entry which is preliminary data.</text>
</comment>
<evidence type="ECO:0000256" key="1">
    <source>
        <dbReference type="ARBA" id="ARBA00007274"/>
    </source>
</evidence>
<dbReference type="PANTHER" id="PTHR43300">
    <property type="entry name" value="ACETYLTRANSFERASE"/>
    <property type="match status" value="1"/>
</dbReference>
<keyword evidence="3" id="KW-0677">Repeat</keyword>
<dbReference type="SUPFAM" id="SSF51161">
    <property type="entry name" value="Trimeric LpxA-like enzymes"/>
    <property type="match status" value="1"/>
</dbReference>
<accession>A0A2U2X537</accession>
<reference evidence="6" key="3">
    <citation type="submission" date="2018-05" db="EMBL/GenBank/DDBJ databases">
        <authorList>
            <person name="Lu D."/>
        </authorList>
    </citation>
    <scope>NUCLEOTIDE SEQUENCE [LARGE SCALE GENOMIC DNA]</scope>
    <source>
        <strain evidence="6">ZY111</strain>
    </source>
</reference>
<gene>
    <name evidence="5" type="ORF">DIS18_11305</name>
</gene>
<reference evidence="6" key="2">
    <citation type="submission" date="2018-05" db="EMBL/GenBank/DDBJ databases">
        <title>Algibacter marinivivus sp. nov., isolated from sample around a algae.</title>
        <authorList>
            <person name="Lu D."/>
        </authorList>
    </citation>
    <scope>NUCLEOTIDE SEQUENCE [LARGE SCALE GENOMIC DNA]</scope>
    <source>
        <strain evidence="6">ZY111</strain>
    </source>
</reference>
<dbReference type="Gene3D" id="2.160.10.10">
    <property type="entry name" value="Hexapeptide repeat proteins"/>
    <property type="match status" value="1"/>
</dbReference>
<protein>
    <submittedName>
        <fullName evidence="5">Chloramphenicol acetyltransferase</fullName>
    </submittedName>
</protein>
<dbReference type="PROSITE" id="PS00101">
    <property type="entry name" value="HEXAPEP_TRANSFERASES"/>
    <property type="match status" value="1"/>
</dbReference>
<dbReference type="CDD" id="cd03349">
    <property type="entry name" value="LbH_XAT"/>
    <property type="match status" value="1"/>
</dbReference>
<evidence type="ECO:0000256" key="2">
    <source>
        <dbReference type="ARBA" id="ARBA00022679"/>
    </source>
</evidence>
<evidence type="ECO:0000313" key="5">
    <source>
        <dbReference type="EMBL" id="PWH82899.1"/>
    </source>
</evidence>
<keyword evidence="6" id="KW-1185">Reference proteome</keyword>
<dbReference type="InterPro" id="IPR018357">
    <property type="entry name" value="Hexapep_transf_CS"/>
</dbReference>
<keyword evidence="2 5" id="KW-0808">Transferase</keyword>
<dbReference type="AlphaFoldDB" id="A0A2U2X537"/>
<sequence length="219" mass="24607">MKRSIKNKLRSLVFLIFPDLRKVLKYSHKIVQTKTYLGDNSKVYPPSRLSDTIIGNYTYISENSVINNTTIGKFCSIGANFMAGRGMHPTQGLSTHPMFYSTAKQNGITLSDDNKIEEFKAITIGNDVFIGMNVTILDGVTIGDGAIIGAGAVVSKDIPPYTIAVGNPINVIKYRFEAEKIEKLLDIKWWELSDDDLPLVEKYFFKVDDFIKKLDKKNK</sequence>
<dbReference type="Proteomes" id="UP000245375">
    <property type="component" value="Unassembled WGS sequence"/>
</dbReference>
<dbReference type="Pfam" id="PF00132">
    <property type="entry name" value="Hexapep"/>
    <property type="match status" value="1"/>
</dbReference>
<evidence type="ECO:0000256" key="4">
    <source>
        <dbReference type="ARBA" id="ARBA00023315"/>
    </source>
</evidence>
<dbReference type="InterPro" id="IPR050179">
    <property type="entry name" value="Trans_hexapeptide_repeat"/>
</dbReference>
<dbReference type="PANTHER" id="PTHR43300:SF11">
    <property type="entry name" value="ACETYLTRANSFERASE RV3034C-RELATED"/>
    <property type="match status" value="1"/>
</dbReference>